<dbReference type="GO" id="GO:0007165">
    <property type="term" value="P:signal transduction"/>
    <property type="evidence" value="ECO:0007669"/>
    <property type="project" value="UniProtKB-KW"/>
</dbReference>
<evidence type="ECO:0000256" key="1">
    <source>
        <dbReference type="ARBA" id="ARBA00022692"/>
    </source>
</evidence>
<keyword evidence="6" id="KW-0472">Membrane</keyword>
<dbReference type="Gene3D" id="1.10.287.950">
    <property type="entry name" value="Methyl-accepting chemotaxis protein"/>
    <property type="match status" value="1"/>
</dbReference>
<keyword evidence="2 6" id="KW-1133">Transmembrane helix</keyword>
<feature type="transmembrane region" description="Helical" evidence="6">
    <location>
        <begin position="306"/>
        <end position="328"/>
    </location>
</feature>
<evidence type="ECO:0000256" key="3">
    <source>
        <dbReference type="ARBA" id="ARBA00023224"/>
    </source>
</evidence>
<evidence type="ECO:0000313" key="9">
    <source>
        <dbReference type="EMBL" id="GLW93125.1"/>
    </source>
</evidence>
<dbReference type="PANTHER" id="PTHR32089:SF112">
    <property type="entry name" value="LYSOZYME-LIKE PROTEIN-RELATED"/>
    <property type="match status" value="1"/>
</dbReference>
<dbReference type="Proteomes" id="UP001165042">
    <property type="component" value="Unassembled WGS sequence"/>
</dbReference>
<dbReference type="InterPro" id="IPR004089">
    <property type="entry name" value="MCPsignal_dom"/>
</dbReference>
<feature type="domain" description="HAMP" evidence="8">
    <location>
        <begin position="328"/>
        <end position="380"/>
    </location>
</feature>
<dbReference type="SMART" id="SM00283">
    <property type="entry name" value="MA"/>
    <property type="match status" value="1"/>
</dbReference>
<dbReference type="GO" id="GO:0016020">
    <property type="term" value="C:membrane"/>
    <property type="evidence" value="ECO:0007669"/>
    <property type="project" value="InterPro"/>
</dbReference>
<evidence type="ECO:0000313" key="10">
    <source>
        <dbReference type="Proteomes" id="UP001165042"/>
    </source>
</evidence>
<evidence type="ECO:0000256" key="2">
    <source>
        <dbReference type="ARBA" id="ARBA00022989"/>
    </source>
</evidence>
<keyword evidence="10" id="KW-1185">Reference proteome</keyword>
<feature type="domain" description="Methyl-accepting transducer" evidence="7">
    <location>
        <begin position="385"/>
        <end position="628"/>
    </location>
</feature>
<name>A0A9W6V7T2_9PSEU</name>
<dbReference type="GO" id="GO:0006935">
    <property type="term" value="P:chemotaxis"/>
    <property type="evidence" value="ECO:0007669"/>
    <property type="project" value="InterPro"/>
</dbReference>
<evidence type="ECO:0000259" key="7">
    <source>
        <dbReference type="PROSITE" id="PS50111"/>
    </source>
</evidence>
<dbReference type="Pfam" id="PF00672">
    <property type="entry name" value="HAMP"/>
    <property type="match status" value="1"/>
</dbReference>
<proteinExistence type="inferred from homology"/>
<dbReference type="InterPro" id="IPR004090">
    <property type="entry name" value="Chemotax_Me-accpt_rcpt"/>
</dbReference>
<keyword evidence="1 6" id="KW-0812">Transmembrane</keyword>
<dbReference type="PROSITE" id="PS50885">
    <property type="entry name" value="HAMP"/>
    <property type="match status" value="1"/>
</dbReference>
<dbReference type="Pfam" id="PF00015">
    <property type="entry name" value="MCPsignal"/>
    <property type="match status" value="1"/>
</dbReference>
<evidence type="ECO:0000259" key="8">
    <source>
        <dbReference type="PROSITE" id="PS50885"/>
    </source>
</evidence>
<accession>A0A9W6V7T2</accession>
<evidence type="ECO:0000256" key="6">
    <source>
        <dbReference type="SAM" id="Phobius"/>
    </source>
</evidence>
<evidence type="ECO:0000256" key="5">
    <source>
        <dbReference type="PROSITE-ProRule" id="PRU00284"/>
    </source>
</evidence>
<dbReference type="PROSITE" id="PS50111">
    <property type="entry name" value="CHEMOTAXIS_TRANSDUC_2"/>
    <property type="match status" value="1"/>
</dbReference>
<keyword evidence="3 5" id="KW-0807">Transducer</keyword>
<dbReference type="RefSeq" id="WP_285611513.1">
    <property type="nucleotide sequence ID" value="NZ_BSSD01000006.1"/>
</dbReference>
<dbReference type="GO" id="GO:0004888">
    <property type="term" value="F:transmembrane signaling receptor activity"/>
    <property type="evidence" value="ECO:0007669"/>
    <property type="project" value="InterPro"/>
</dbReference>
<comment type="caution">
    <text evidence="9">The sequence shown here is derived from an EMBL/GenBank/DDBJ whole genome shotgun (WGS) entry which is preliminary data.</text>
</comment>
<gene>
    <name evidence="9" type="ORF">Aglo03_39410</name>
</gene>
<dbReference type="InterPro" id="IPR003660">
    <property type="entry name" value="HAMP_dom"/>
</dbReference>
<feature type="transmembrane region" description="Helical" evidence="6">
    <location>
        <begin position="20"/>
        <end position="41"/>
    </location>
</feature>
<dbReference type="EMBL" id="BSSD01000006">
    <property type="protein sequence ID" value="GLW93125.1"/>
    <property type="molecule type" value="Genomic_DNA"/>
</dbReference>
<protein>
    <submittedName>
        <fullName evidence="9">Methyl-accepting chemotaxis protein</fullName>
    </submittedName>
</protein>
<dbReference type="CDD" id="cd06225">
    <property type="entry name" value="HAMP"/>
    <property type="match status" value="1"/>
</dbReference>
<evidence type="ECO:0000256" key="4">
    <source>
        <dbReference type="ARBA" id="ARBA00029447"/>
    </source>
</evidence>
<sequence>MALFAPASALLGRLKYAYKILLLTVVLVLPLGFVTYGYIGIQTAQVDFSAKERDGVAYLLPVLKLTAAAVDARRAASAGTTTGAITDEIAAVDAVDVTLGAELGVKEAWSTAKSALSAAVSAGQGQDAYDAYSTASAALLTLIVSISDTSNLTLDPDLDSYYLMDALVFRLPALLDLAGQVVDDATLAIADGSADRLQETRLRLSKASGALESTQAAVDTGMKTSFEKTARAELAAAKSDVDAEQKALRAVLAQVNTAVETGNLTAVTAATGDTARTEVSQLMDKLGPELDELLQVRIAGFEQKALVVELATLLAVLLVGYLLVGFYLSATVPLRRTVGTLRALAEGDLTQRVTIDTRDEVGQMGTALNEALGRVKSAIQELQGDAEGVASASTELSAVSGELRRTAQSSAAKAGEVGSIANQVSAHVDSVSSGADGMTAAIDEISSGASRAAAVAIEAVDAAIATQSTINRLEESSKQIGEVVKVITAIADQTNLLALNATIEAARAGESGKGFAVVAGEVKDLAHETSKATGDISAKVEAIQTDAKAAVAAIEGIAGVIARINDFQTTIAAAVEEQSATTGDMSRAIGQVASGAREIALGIGDVVDENEQTTTGAVSTAVAAEELAGTAERMRGIVGRFTI</sequence>
<dbReference type="PANTHER" id="PTHR32089">
    <property type="entry name" value="METHYL-ACCEPTING CHEMOTAXIS PROTEIN MCPB"/>
    <property type="match status" value="1"/>
</dbReference>
<dbReference type="PRINTS" id="PR00260">
    <property type="entry name" value="CHEMTRNSDUCR"/>
</dbReference>
<reference evidence="9" key="1">
    <citation type="submission" date="2023-02" db="EMBL/GenBank/DDBJ databases">
        <title>Actinokineospora globicatena NBRC 15670.</title>
        <authorList>
            <person name="Ichikawa N."/>
            <person name="Sato H."/>
            <person name="Tonouchi N."/>
        </authorList>
    </citation>
    <scope>NUCLEOTIDE SEQUENCE</scope>
    <source>
        <strain evidence="9">NBRC 15670</strain>
    </source>
</reference>
<organism evidence="9 10">
    <name type="scientific">Actinokineospora globicatena</name>
    <dbReference type="NCBI Taxonomy" id="103729"/>
    <lineage>
        <taxon>Bacteria</taxon>
        <taxon>Bacillati</taxon>
        <taxon>Actinomycetota</taxon>
        <taxon>Actinomycetes</taxon>
        <taxon>Pseudonocardiales</taxon>
        <taxon>Pseudonocardiaceae</taxon>
        <taxon>Actinokineospora</taxon>
    </lineage>
</organism>
<comment type="similarity">
    <text evidence="4">Belongs to the methyl-accepting chemotaxis (MCP) protein family.</text>
</comment>
<dbReference type="SUPFAM" id="SSF58104">
    <property type="entry name" value="Methyl-accepting chemotaxis protein (MCP) signaling domain"/>
    <property type="match status" value="1"/>
</dbReference>
<dbReference type="AlphaFoldDB" id="A0A9W6V7T2"/>
<dbReference type="SMART" id="SM00304">
    <property type="entry name" value="HAMP"/>
    <property type="match status" value="1"/>
</dbReference>